<proteinExistence type="predicted"/>
<dbReference type="Proteomes" id="UP000254118">
    <property type="component" value="Unassembled WGS sequence"/>
</dbReference>
<accession>A0AA46BL68</accession>
<comment type="caution">
    <text evidence="1">The sequence shown here is derived from an EMBL/GenBank/DDBJ whole genome shotgun (WGS) entry which is preliminary data.</text>
</comment>
<sequence length="210" mass="23197">MDLEGPVGASQTLWVNGLKEGTNPSSRETVDEALYDYAVKHGVAIARERNNRSRVDHSRYLYVTDSPTGARVPRTTFHPSVEQHIAGLVDDTTNEVRSFYYVFGDDHGELKSLFASHGYVAQEFPSLLSWSALIYAFGGYITPSLALAIITSYCANAHVGIAVSPPIRSQPPQWTQQASHHNNQHLTRRASCINKWDSSTNSGINGSQNY</sequence>
<gene>
    <name evidence="1" type="ORF">NCTC7915_00054</name>
</gene>
<dbReference type="AlphaFoldDB" id="A0AA46BL68"/>
<organism evidence="1 2">
    <name type="scientific">Dermatophilus congolensis</name>
    <dbReference type="NCBI Taxonomy" id="1863"/>
    <lineage>
        <taxon>Bacteria</taxon>
        <taxon>Bacillati</taxon>
        <taxon>Actinomycetota</taxon>
        <taxon>Actinomycetes</taxon>
        <taxon>Micrococcales</taxon>
        <taxon>Dermatophilaceae</taxon>
        <taxon>Dermatophilus</taxon>
    </lineage>
</organism>
<evidence type="ECO:0000313" key="2">
    <source>
        <dbReference type="Proteomes" id="UP000254118"/>
    </source>
</evidence>
<protein>
    <submittedName>
        <fullName evidence="1">Uncharacterized protein</fullName>
    </submittedName>
</protein>
<name>A0AA46BL68_9MICO</name>
<evidence type="ECO:0000313" key="1">
    <source>
        <dbReference type="EMBL" id="STD03206.1"/>
    </source>
</evidence>
<dbReference type="EMBL" id="UFYA01000001">
    <property type="protein sequence ID" value="STD03206.1"/>
    <property type="molecule type" value="Genomic_DNA"/>
</dbReference>
<reference evidence="1 2" key="1">
    <citation type="submission" date="2018-06" db="EMBL/GenBank/DDBJ databases">
        <authorList>
            <consortium name="Pathogen Informatics"/>
            <person name="Doyle S."/>
        </authorList>
    </citation>
    <scope>NUCLEOTIDE SEQUENCE [LARGE SCALE GENOMIC DNA]</scope>
    <source>
        <strain evidence="1 2">NCTC7915</strain>
    </source>
</reference>